<sequence length="170" mass="19653">MADDLQNYKLHLQQVEAALLTDSENEEFLKLKRDLEEVIELKRDLIKTQLENQRKSAYVESSASKATYDEIEAAILEAEILITPGKTWNIGGKCQAKRLMWCCWSSEELTDDFLNIACKTIPCNYDKVKHTLKLNANTPSNTDDDIETVKEMSPFEVVVKLFECELKYYY</sequence>
<organism evidence="1 2">
    <name type="scientific">Glossina austeni</name>
    <name type="common">Savannah tsetse fly</name>
    <dbReference type="NCBI Taxonomy" id="7395"/>
    <lineage>
        <taxon>Eukaryota</taxon>
        <taxon>Metazoa</taxon>
        <taxon>Ecdysozoa</taxon>
        <taxon>Arthropoda</taxon>
        <taxon>Hexapoda</taxon>
        <taxon>Insecta</taxon>
        <taxon>Pterygota</taxon>
        <taxon>Neoptera</taxon>
        <taxon>Endopterygota</taxon>
        <taxon>Diptera</taxon>
        <taxon>Brachycera</taxon>
        <taxon>Muscomorpha</taxon>
        <taxon>Hippoboscoidea</taxon>
        <taxon>Glossinidae</taxon>
        <taxon>Glossina</taxon>
    </lineage>
</organism>
<dbReference type="EnsemblMetazoa" id="GAUT022308-RA">
    <property type="protein sequence ID" value="GAUT022308-PA"/>
    <property type="gene ID" value="GAUT022308"/>
</dbReference>
<evidence type="ECO:0000313" key="2">
    <source>
        <dbReference type="Proteomes" id="UP000078200"/>
    </source>
</evidence>
<dbReference type="STRING" id="7395.A0A1A9V106"/>
<evidence type="ECO:0000313" key="1">
    <source>
        <dbReference type="EnsemblMetazoa" id="GAUT022308-PA"/>
    </source>
</evidence>
<dbReference type="VEuPathDB" id="VectorBase:GAUT022308"/>
<keyword evidence="2" id="KW-1185">Reference proteome</keyword>
<accession>A0A1A9V106</accession>
<reference evidence="1" key="1">
    <citation type="submission" date="2020-05" db="UniProtKB">
        <authorList>
            <consortium name="EnsemblMetazoa"/>
        </authorList>
    </citation>
    <scope>IDENTIFICATION</scope>
    <source>
        <strain evidence="1">TTRI</strain>
    </source>
</reference>
<protein>
    <submittedName>
        <fullName evidence="1">Uncharacterized protein</fullName>
    </submittedName>
</protein>
<dbReference type="AlphaFoldDB" id="A0A1A9V106"/>
<proteinExistence type="predicted"/>
<name>A0A1A9V106_GLOAU</name>
<dbReference type="Proteomes" id="UP000078200">
    <property type="component" value="Unassembled WGS sequence"/>
</dbReference>